<evidence type="ECO:0000313" key="2">
    <source>
        <dbReference type="EMBL" id="TFU84971.1"/>
    </source>
</evidence>
<keyword evidence="1" id="KW-1133">Transmembrane helix</keyword>
<keyword evidence="1" id="KW-0472">Membrane</keyword>
<evidence type="ECO:0000313" key="3">
    <source>
        <dbReference type="Proteomes" id="UP000298285"/>
    </source>
</evidence>
<protein>
    <submittedName>
        <fullName evidence="2">Flagellar motor stator protein MotA</fullName>
    </submittedName>
</protein>
<accession>A0A4Y9IGX8</accession>
<dbReference type="Proteomes" id="UP000298285">
    <property type="component" value="Unassembled WGS sequence"/>
</dbReference>
<feature type="transmembrane region" description="Helical" evidence="1">
    <location>
        <begin position="6"/>
        <end position="29"/>
    </location>
</feature>
<feature type="non-terminal residue" evidence="2">
    <location>
        <position position="30"/>
    </location>
</feature>
<proteinExistence type="predicted"/>
<organism evidence="2 3">
    <name type="scientific">Dysgonomonas mossii</name>
    <dbReference type="NCBI Taxonomy" id="163665"/>
    <lineage>
        <taxon>Bacteria</taxon>
        <taxon>Pseudomonadati</taxon>
        <taxon>Bacteroidota</taxon>
        <taxon>Bacteroidia</taxon>
        <taxon>Bacteroidales</taxon>
        <taxon>Dysgonomonadaceae</taxon>
        <taxon>Dysgonomonas</taxon>
    </lineage>
</organism>
<gene>
    <name evidence="2" type="ORF">E4T88_17755</name>
</gene>
<keyword evidence="1" id="KW-0812">Transmembrane</keyword>
<sequence length="30" mass="3193">MFVIIGYLVCLGCIFGVFIAHGGNISVVLH</sequence>
<keyword evidence="2" id="KW-0282">Flagellum</keyword>
<dbReference type="EMBL" id="SPPK01000129">
    <property type="protein sequence ID" value="TFU84971.1"/>
    <property type="molecule type" value="Genomic_DNA"/>
</dbReference>
<comment type="caution">
    <text evidence="2">The sequence shown here is derived from an EMBL/GenBank/DDBJ whole genome shotgun (WGS) entry which is preliminary data.</text>
</comment>
<reference evidence="2 3" key="1">
    <citation type="submission" date="2019-03" db="EMBL/GenBank/DDBJ databases">
        <title>Diversity of the mouse oral microbiome.</title>
        <authorList>
            <person name="Joseph S."/>
            <person name="Aduse-Opoku J."/>
            <person name="Curtis M."/>
            <person name="Wade W."/>
            <person name="Hashim A."/>
        </authorList>
    </citation>
    <scope>NUCLEOTIDE SEQUENCE [LARGE SCALE GENOMIC DNA]</scope>
    <source>
        <strain evidence="2 3">P11</strain>
    </source>
</reference>
<dbReference type="AlphaFoldDB" id="A0A4Y9IGX8"/>
<name>A0A4Y9IGX8_9BACT</name>
<keyword evidence="2" id="KW-0969">Cilium</keyword>
<evidence type="ECO:0000256" key="1">
    <source>
        <dbReference type="SAM" id="Phobius"/>
    </source>
</evidence>
<keyword evidence="2" id="KW-0966">Cell projection</keyword>